<dbReference type="Proteomes" id="UP000641025">
    <property type="component" value="Unassembled WGS sequence"/>
</dbReference>
<evidence type="ECO:0000256" key="4">
    <source>
        <dbReference type="SAM" id="MobiDB-lite"/>
    </source>
</evidence>
<evidence type="ECO:0000313" key="6">
    <source>
        <dbReference type="EMBL" id="MBJ6800940.1"/>
    </source>
</evidence>
<evidence type="ECO:0000256" key="3">
    <source>
        <dbReference type="PROSITE-ProRule" id="PRU00339"/>
    </source>
</evidence>
<dbReference type="SUPFAM" id="SSF48452">
    <property type="entry name" value="TPR-like"/>
    <property type="match status" value="1"/>
</dbReference>
<keyword evidence="2 3" id="KW-0802">TPR repeat</keyword>
<dbReference type="InterPro" id="IPR019734">
    <property type="entry name" value="TPR_rpt"/>
</dbReference>
<comment type="caution">
    <text evidence="6">The sequence shown here is derived from an EMBL/GenBank/DDBJ whole genome shotgun (WGS) entry which is preliminary data.</text>
</comment>
<dbReference type="Pfam" id="PF07719">
    <property type="entry name" value="TPR_2"/>
    <property type="match status" value="1"/>
</dbReference>
<feature type="repeat" description="TPR" evidence="3">
    <location>
        <begin position="433"/>
        <end position="466"/>
    </location>
</feature>
<evidence type="ECO:0000256" key="1">
    <source>
        <dbReference type="ARBA" id="ARBA00022737"/>
    </source>
</evidence>
<dbReference type="SUPFAM" id="SSF53335">
    <property type="entry name" value="S-adenosyl-L-methionine-dependent methyltransferases"/>
    <property type="match status" value="1"/>
</dbReference>
<proteinExistence type="predicted"/>
<dbReference type="PROSITE" id="PS50123">
    <property type="entry name" value="CHER"/>
    <property type="match status" value="1"/>
</dbReference>
<evidence type="ECO:0000259" key="5">
    <source>
        <dbReference type="PROSITE" id="PS50123"/>
    </source>
</evidence>
<dbReference type="PROSITE" id="PS50005">
    <property type="entry name" value="TPR"/>
    <property type="match status" value="1"/>
</dbReference>
<name>A0ABS0YSH5_9BACT</name>
<dbReference type="Gene3D" id="1.25.40.10">
    <property type="entry name" value="Tetratricopeptide repeat domain"/>
    <property type="match status" value="1"/>
</dbReference>
<protein>
    <submittedName>
        <fullName evidence="6">Tetratricopeptide repeat protein</fullName>
    </submittedName>
</protein>
<reference evidence="6 7" key="1">
    <citation type="submission" date="2020-12" db="EMBL/GenBank/DDBJ databases">
        <title>Geomonas sp. Red259, isolated from paddy soil.</title>
        <authorList>
            <person name="Xu Z."/>
            <person name="Zhang Z."/>
            <person name="Masuda Y."/>
            <person name="Itoh H."/>
            <person name="Senoo K."/>
        </authorList>
    </citation>
    <scope>NUCLEOTIDE SEQUENCE [LARGE SCALE GENOMIC DNA]</scope>
    <source>
        <strain evidence="6 7">Red259</strain>
    </source>
</reference>
<dbReference type="InterPro" id="IPR000780">
    <property type="entry name" value="CheR_MeTrfase"/>
</dbReference>
<evidence type="ECO:0000256" key="2">
    <source>
        <dbReference type="ARBA" id="ARBA00022803"/>
    </source>
</evidence>
<sequence length="497" mass="55394">MKKRRSGRRWNRCSVSGHHQHALSSFARFIGRNMGLHFPESRLPDLAQKMTALGREAGFDDLDHYLFQLMSAPLTQEQMKSLCGALTIGETYFLRDPKSYRALEQQILPGLIAARRRGGKTLKIWSAGCSTGEEPYSIAIILSRLLRDLPEWKIKILGTDINEEALERAQRGVYGKWSFRNAPEWLMEYFTPLGEGHFQIVPRIRHMVHFSQLNLAGDLGSALTSGTDIIFCRNVMLYFHPELIETTVARFYAALNQGGWLFVGPTEVDHQKLVGFNCHHYDGALVLRKGERRKTPRPSTKGAGAPPAAEGALLTDVSPARPGFDASASAPHVDLPGSVEQARAAYECGDYQQAARLALSAPHLPESLALAARCYANLGRYQEAREQCEKALLLDRLDAHTHYLLSMILEQMGEGSAAEAALKHTLYLDHDYLLAYFALGNLCRKRGELREAEQSFANALRLLQRYDPAQVLPDAEGITAGLLTQLIKGMNAGLNRR</sequence>
<evidence type="ECO:0000313" key="7">
    <source>
        <dbReference type="Proteomes" id="UP000641025"/>
    </source>
</evidence>
<gene>
    <name evidence="6" type="ORF">JFN90_12445</name>
</gene>
<dbReference type="SMART" id="SM00138">
    <property type="entry name" value="MeTrc"/>
    <property type="match status" value="1"/>
</dbReference>
<dbReference type="EMBL" id="JAEMHK010000008">
    <property type="protein sequence ID" value="MBJ6800940.1"/>
    <property type="molecule type" value="Genomic_DNA"/>
</dbReference>
<keyword evidence="1" id="KW-0677">Repeat</keyword>
<feature type="domain" description="CheR-type methyltransferase" evidence="5">
    <location>
        <begin position="23"/>
        <end position="267"/>
    </location>
</feature>
<accession>A0ABS0YSH5</accession>
<dbReference type="SMART" id="SM00028">
    <property type="entry name" value="TPR"/>
    <property type="match status" value="3"/>
</dbReference>
<dbReference type="PRINTS" id="PR00996">
    <property type="entry name" value="CHERMTFRASE"/>
</dbReference>
<dbReference type="PANTHER" id="PTHR24422:SF10">
    <property type="entry name" value="CHEMOTAXIS PROTEIN METHYLTRANSFERASE 2"/>
    <property type="match status" value="1"/>
</dbReference>
<dbReference type="InterPro" id="IPR013105">
    <property type="entry name" value="TPR_2"/>
</dbReference>
<dbReference type="InterPro" id="IPR011990">
    <property type="entry name" value="TPR-like_helical_dom_sf"/>
</dbReference>
<dbReference type="CDD" id="cd02440">
    <property type="entry name" value="AdoMet_MTases"/>
    <property type="match status" value="1"/>
</dbReference>
<dbReference type="Pfam" id="PF01739">
    <property type="entry name" value="CheR"/>
    <property type="match status" value="1"/>
</dbReference>
<keyword evidence="7" id="KW-1185">Reference proteome</keyword>
<organism evidence="6 7">
    <name type="scientific">Geomonas propionica</name>
    <dbReference type="NCBI Taxonomy" id="2798582"/>
    <lineage>
        <taxon>Bacteria</taxon>
        <taxon>Pseudomonadati</taxon>
        <taxon>Thermodesulfobacteriota</taxon>
        <taxon>Desulfuromonadia</taxon>
        <taxon>Geobacterales</taxon>
        <taxon>Geobacteraceae</taxon>
        <taxon>Geomonas</taxon>
    </lineage>
</organism>
<feature type="region of interest" description="Disordered" evidence="4">
    <location>
        <begin position="289"/>
        <end position="310"/>
    </location>
</feature>
<dbReference type="Gene3D" id="3.40.50.150">
    <property type="entry name" value="Vaccinia Virus protein VP39"/>
    <property type="match status" value="1"/>
</dbReference>
<dbReference type="PANTHER" id="PTHR24422">
    <property type="entry name" value="CHEMOTAXIS PROTEIN METHYLTRANSFERASE"/>
    <property type="match status" value="1"/>
</dbReference>
<dbReference type="InterPro" id="IPR050903">
    <property type="entry name" value="Bact_Chemotaxis_MeTrfase"/>
</dbReference>
<dbReference type="InterPro" id="IPR022642">
    <property type="entry name" value="CheR_C"/>
</dbReference>
<dbReference type="InterPro" id="IPR029063">
    <property type="entry name" value="SAM-dependent_MTases_sf"/>
</dbReference>